<dbReference type="KEGG" id="uth:DKZ56_14290"/>
<keyword evidence="1" id="KW-0812">Transmembrane</keyword>
<dbReference type="EMBL" id="CP036528">
    <property type="protein sequence ID" value="QBK26907.1"/>
    <property type="molecule type" value="Genomic_DNA"/>
</dbReference>
<reference evidence="2 3" key="1">
    <citation type="submission" date="2019-02" db="EMBL/GenBank/DDBJ databases">
        <title>Ureibacillus thermophilus.</title>
        <authorList>
            <person name="Sunny J.S."/>
            <person name="Natarajan A."/>
            <person name="Saleena L.M."/>
        </authorList>
    </citation>
    <scope>NUCLEOTIDE SEQUENCE [LARGE SCALE GENOMIC DNA]</scope>
    <source>
        <strain evidence="2 3">LM102</strain>
    </source>
</reference>
<dbReference type="RefSeq" id="WP_208650581.1">
    <property type="nucleotide sequence ID" value="NZ_CP036528.1"/>
</dbReference>
<keyword evidence="1" id="KW-0472">Membrane</keyword>
<keyword evidence="1" id="KW-1133">Transmembrane helix</keyword>
<evidence type="ECO:0000313" key="3">
    <source>
        <dbReference type="Proteomes" id="UP000291151"/>
    </source>
</evidence>
<evidence type="ECO:0000256" key="1">
    <source>
        <dbReference type="SAM" id="Phobius"/>
    </source>
</evidence>
<name>A0A4P6UVK7_9BACL</name>
<evidence type="ECO:0000313" key="2">
    <source>
        <dbReference type="EMBL" id="QBK26907.1"/>
    </source>
</evidence>
<feature type="transmembrane region" description="Helical" evidence="1">
    <location>
        <begin position="12"/>
        <end position="30"/>
    </location>
</feature>
<feature type="transmembrane region" description="Helical" evidence="1">
    <location>
        <begin position="68"/>
        <end position="88"/>
    </location>
</feature>
<feature type="transmembrane region" description="Helical" evidence="1">
    <location>
        <begin position="36"/>
        <end position="56"/>
    </location>
</feature>
<organism evidence="2 3">
    <name type="scientific">Ureibacillus thermophilus</name>
    <dbReference type="NCBI Taxonomy" id="367743"/>
    <lineage>
        <taxon>Bacteria</taxon>
        <taxon>Bacillati</taxon>
        <taxon>Bacillota</taxon>
        <taxon>Bacilli</taxon>
        <taxon>Bacillales</taxon>
        <taxon>Caryophanaceae</taxon>
        <taxon>Ureibacillus</taxon>
    </lineage>
</organism>
<sequence>MEKLFVRLCSWLGLFLLLLAFLSDFIGVSIFDSPFITFYTISVIGLITAFMGWILLRFNEVDSITKIIGKLGLFGNLLVVILFFPPLYHFWGTLIFGP</sequence>
<proteinExistence type="predicted"/>
<dbReference type="Proteomes" id="UP000291151">
    <property type="component" value="Chromosome"/>
</dbReference>
<gene>
    <name evidence="2" type="ORF">DKZ56_14290</name>
</gene>
<keyword evidence="3" id="KW-1185">Reference proteome</keyword>
<dbReference type="AlphaFoldDB" id="A0A4P6UVK7"/>
<protein>
    <submittedName>
        <fullName evidence="2">Uncharacterized protein</fullName>
    </submittedName>
</protein>
<accession>A0A4P6UVK7</accession>